<dbReference type="InterPro" id="IPR051457">
    <property type="entry name" value="2-oxoacid:Fd_oxidoreductase"/>
</dbReference>
<dbReference type="InterPro" id="IPR002869">
    <property type="entry name" value="Pyrv_flavodox_OxRed_cen"/>
</dbReference>
<keyword evidence="1" id="KW-0560">Oxidoreductase</keyword>
<dbReference type="GO" id="GO:0016903">
    <property type="term" value="F:oxidoreductase activity, acting on the aldehyde or oxo group of donors"/>
    <property type="evidence" value="ECO:0007669"/>
    <property type="project" value="InterPro"/>
</dbReference>
<keyword evidence="5" id="KW-1185">Reference proteome</keyword>
<dbReference type="InterPro" id="IPR029061">
    <property type="entry name" value="THDP-binding"/>
</dbReference>
<dbReference type="AlphaFoldDB" id="A0A368XVB1"/>
<dbReference type="Proteomes" id="UP000252884">
    <property type="component" value="Unassembled WGS sequence"/>
</dbReference>
<dbReference type="SUPFAM" id="SSF52922">
    <property type="entry name" value="TK C-terminal domain-like"/>
    <property type="match status" value="1"/>
</dbReference>
<dbReference type="CDD" id="cd07034">
    <property type="entry name" value="TPP_PYR_PFOR_IOR-alpha_like"/>
    <property type="match status" value="1"/>
</dbReference>
<comment type="caution">
    <text evidence="4">The sequence shown here is derived from an EMBL/GenBank/DDBJ whole genome shotgun (WGS) entry which is preliminary data.</text>
</comment>
<dbReference type="EMBL" id="QPJK01000004">
    <property type="protein sequence ID" value="RCW71805.1"/>
    <property type="molecule type" value="Genomic_DNA"/>
</dbReference>
<protein>
    <submittedName>
        <fullName evidence="4">Indolepyruvate ferredoxin oxidoreductase</fullName>
    </submittedName>
</protein>
<dbReference type="InterPro" id="IPR019752">
    <property type="entry name" value="Pyrv/ketoisovalerate_OxRed_cat"/>
</dbReference>
<evidence type="ECO:0000256" key="1">
    <source>
        <dbReference type="ARBA" id="ARBA00023002"/>
    </source>
</evidence>
<dbReference type="OrthoDB" id="9803617at2"/>
<keyword evidence="4" id="KW-0670">Pyruvate</keyword>
<dbReference type="PANTHER" id="PTHR48084">
    <property type="entry name" value="2-OXOGLUTARATE OXIDOREDUCTASE SUBUNIT KORB-RELATED"/>
    <property type="match status" value="1"/>
</dbReference>
<accession>A0A368XVB1</accession>
<dbReference type="Pfam" id="PF01558">
    <property type="entry name" value="POR"/>
    <property type="match status" value="1"/>
</dbReference>
<dbReference type="Pfam" id="PF20169">
    <property type="entry name" value="DUF6537"/>
    <property type="match status" value="1"/>
</dbReference>
<reference evidence="4 5" key="1">
    <citation type="submission" date="2018-07" db="EMBL/GenBank/DDBJ databases">
        <title>Genomic Encyclopedia of Type Strains, Phase IV (KMG-IV): sequencing the most valuable type-strain genomes for metagenomic binning, comparative biology and taxonomic classification.</title>
        <authorList>
            <person name="Goeker M."/>
        </authorList>
    </citation>
    <scope>NUCLEOTIDE SEQUENCE [LARGE SCALE GENOMIC DNA]</scope>
    <source>
        <strain evidence="4 5">DSM 21634</strain>
    </source>
</reference>
<dbReference type="SUPFAM" id="SSF53323">
    <property type="entry name" value="Pyruvate-ferredoxin oxidoreductase, PFOR, domain III"/>
    <property type="match status" value="1"/>
</dbReference>
<gene>
    <name evidence="4" type="ORF">DES41_104625</name>
</gene>
<evidence type="ECO:0000313" key="4">
    <source>
        <dbReference type="EMBL" id="RCW71805.1"/>
    </source>
</evidence>
<sequence length="1165" mass="127133">MNLRTVSLDDKYTLRSGRVFITGTQALVRLPLTQQLRDRAAGLSTAGYITGYRGSPLGTFDEQITKASSHLGAHDVVFVPGVNEDLAATAVWGSQQAEAAGEGKYDGVFAMWYGKGPGVDRTGDAFRHGNLAGSSKNGGVLVLMGDDHTCESSTTCHQSEFAMVDAMIPVLSPAGVQEILDFGVVGWAMSRYSGCWVGMKCVKDTVEATASIEVDIDRVRINLPEDLEMPADGLNLRQPDTPHAQEARLHRHKLEAVKAFARVNAIDRTVVDGEGAKLGIITHGKSYLDVLQALHDLDLSEEQAGKLGLRIYKVGMTWPLEPTGAALFAKGLDKVIVVEEKRSLLEQQLKEQLYGKPGVPTIIGKRDEQGGTLFQSELALDSNQIAVALGQRLLELHNGGLESLQRRIEQIRAMRSPKGVIDILSRSFYFCSGCPHNSSTVLPEGSKGYAGIGCSWMAQSMDRSTTGYTQMGAEGLAWVGEAPFSKRTHMFQNIGDGTYFHSGLLAIRAAVAAKTNITYKILFNDAVAMTGGQRHDGSLDVPTIARQVRAEGIQRIAVVTDEPEKYPKDIDWPNGVTVHHRDHLDVVQRELREVQGVSALIYDQTCAAEKRRRRKRGVMPDPAKRVVINDLVCEGCGDCGAKSNCVSVQPLETELGRKRTIDQSSCNKDFSCVKGFCPSFVTVVGGKLRKPQRAGDQSRLFVALPEPALPSLDGRVYSILVAGMGGTGVVTIGAILGMAAHLQGLGCGILDMAGLAQKGGSVWSHLRFGATPGAIKTIRIAAGGADLILGCDMIVAGNSKTLAAARSGRTHMLVNTQETMPGEFSRKADMQYPRGSLQRNVVDAVGEDHARFIEAGRIATALMGDSIATNLFMLGYAYQQGLVPLASEAIEKAIELNGSQPQMNHEAFLWGRRTAVDPKAVDRALSSTQASLVSTLAPSAIADLDEAIAWRRAFLTEYQDERYAKRYLALVERVRATEQSSFPGRTELTRAVAKYYFKLLAIKDEYEVARLYTETEFLKSVERNFEGEYKLVFNLAPPLLAKRGRETGEPQKREFGPWLLPALRFLAKLRFLRGTALDVFGYSQERRMERNLIERYESNIAQALKVLTASRDAGHHDTALKLATLPEHIRGYGHVRARSIEAAKPQEGELLEALNRRVISLQKAA</sequence>
<dbReference type="Gene3D" id="3.40.920.10">
    <property type="entry name" value="Pyruvate-ferredoxin oxidoreductase, PFOR, domain III"/>
    <property type="match status" value="1"/>
</dbReference>
<dbReference type="InterPro" id="IPR046667">
    <property type="entry name" value="DUF6537"/>
</dbReference>
<dbReference type="Gene3D" id="3.40.50.970">
    <property type="match status" value="1"/>
</dbReference>
<dbReference type="InterPro" id="IPR009014">
    <property type="entry name" value="Transketo_C/PFOR_II"/>
</dbReference>
<dbReference type="NCBIfam" id="NF009588">
    <property type="entry name" value="PRK13029.1"/>
    <property type="match status" value="1"/>
</dbReference>
<organism evidence="4 5">
    <name type="scientific">Pseudorhodoferax soli</name>
    <dbReference type="NCBI Taxonomy" id="545864"/>
    <lineage>
        <taxon>Bacteria</taxon>
        <taxon>Pseudomonadati</taxon>
        <taxon>Pseudomonadota</taxon>
        <taxon>Betaproteobacteria</taxon>
        <taxon>Burkholderiales</taxon>
        <taxon>Comamonadaceae</taxon>
    </lineage>
</organism>
<feature type="domain" description="Pyruvate/ketoisovalerate oxidoreductase catalytic" evidence="2">
    <location>
        <begin position="725"/>
        <end position="911"/>
    </location>
</feature>
<name>A0A368XVB1_9BURK</name>
<proteinExistence type="predicted"/>
<evidence type="ECO:0000313" key="5">
    <source>
        <dbReference type="Proteomes" id="UP000252884"/>
    </source>
</evidence>
<dbReference type="NCBIfam" id="NF009589">
    <property type="entry name" value="PRK13030.1"/>
    <property type="match status" value="1"/>
</dbReference>
<dbReference type="PANTHER" id="PTHR48084:SF3">
    <property type="entry name" value="SUBUNIT OF PYRUVATE:FLAVODOXIN OXIDOREDUCTASE"/>
    <property type="match status" value="1"/>
</dbReference>
<dbReference type="InterPro" id="IPR002880">
    <property type="entry name" value="Pyrv_Fd/Flavodoxin_OxRdtase_N"/>
</dbReference>
<evidence type="ECO:0000259" key="2">
    <source>
        <dbReference type="Pfam" id="PF01558"/>
    </source>
</evidence>
<evidence type="ECO:0000259" key="3">
    <source>
        <dbReference type="Pfam" id="PF20169"/>
    </source>
</evidence>
<feature type="domain" description="DUF6537" evidence="3">
    <location>
        <begin position="944"/>
        <end position="1145"/>
    </location>
</feature>
<dbReference type="SUPFAM" id="SSF52518">
    <property type="entry name" value="Thiamin diphosphate-binding fold (THDP-binding)"/>
    <property type="match status" value="2"/>
</dbReference>